<feature type="region of interest" description="Disordered" evidence="15">
    <location>
        <begin position="19"/>
        <end position="61"/>
    </location>
</feature>
<gene>
    <name evidence="17" type="primary">RvY_06016-1</name>
    <name evidence="17" type="synonym">RvY_06016.1</name>
    <name evidence="17" type="ORF">RvY_06016</name>
</gene>
<organism evidence="17 18">
    <name type="scientific">Ramazzottius varieornatus</name>
    <name type="common">Water bear</name>
    <name type="synonym">Tardigrade</name>
    <dbReference type="NCBI Taxonomy" id="947166"/>
    <lineage>
        <taxon>Eukaryota</taxon>
        <taxon>Metazoa</taxon>
        <taxon>Ecdysozoa</taxon>
        <taxon>Tardigrada</taxon>
        <taxon>Eutardigrada</taxon>
        <taxon>Parachela</taxon>
        <taxon>Hypsibioidea</taxon>
        <taxon>Ramazzottiidae</taxon>
        <taxon>Ramazzottius</taxon>
    </lineage>
</organism>
<comment type="caution">
    <text evidence="17">The sequence shown here is derived from an EMBL/GenBank/DDBJ whole genome shotgun (WGS) entry which is preliminary data.</text>
</comment>
<proteinExistence type="inferred from homology"/>
<dbReference type="InterPro" id="IPR036134">
    <property type="entry name" value="Crypto/Photolyase_FAD-like_sf"/>
</dbReference>
<evidence type="ECO:0000256" key="12">
    <source>
        <dbReference type="ARBA" id="ARBA00033999"/>
    </source>
</evidence>
<evidence type="ECO:0000256" key="5">
    <source>
        <dbReference type="ARBA" id="ARBA00022630"/>
    </source>
</evidence>
<keyword evidence="6" id="KW-0227">DNA damage</keyword>
<dbReference type="FunFam" id="1.25.40.80:FF:000004">
    <property type="entry name" value="Deoxyribodipyrimidine photolyase"/>
    <property type="match status" value="1"/>
</dbReference>
<keyword evidence="9" id="KW-0234">DNA repair</keyword>
<dbReference type="GO" id="GO:0000719">
    <property type="term" value="P:photoreactive repair"/>
    <property type="evidence" value="ECO:0007669"/>
    <property type="project" value="TreeGrafter"/>
</dbReference>
<dbReference type="Gene3D" id="1.10.579.10">
    <property type="entry name" value="DNA Cyclobutane Dipyrimidine Photolyase, subunit A, domain 3"/>
    <property type="match status" value="1"/>
</dbReference>
<dbReference type="InterPro" id="IPR014729">
    <property type="entry name" value="Rossmann-like_a/b/a_fold"/>
</dbReference>
<accession>A0A1D1UX49</accession>
<dbReference type="AlphaFoldDB" id="A0A1D1UX49"/>
<keyword evidence="10" id="KW-0456">Lyase</keyword>
<evidence type="ECO:0000256" key="6">
    <source>
        <dbReference type="ARBA" id="ARBA00022763"/>
    </source>
</evidence>
<comment type="catalytic activity">
    <reaction evidence="12">
        <text>cyclobutadipyrimidine (in DNA) = 2 pyrimidine residues (in DNA).</text>
        <dbReference type="EC" id="4.1.99.3"/>
    </reaction>
</comment>
<evidence type="ECO:0000313" key="17">
    <source>
        <dbReference type="EMBL" id="GAU94194.1"/>
    </source>
</evidence>
<name>A0A1D1UX49_RAMVA</name>
<feature type="compositionally biased region" description="Polar residues" evidence="15">
    <location>
        <begin position="43"/>
        <end position="61"/>
    </location>
</feature>
<dbReference type="InterPro" id="IPR008148">
    <property type="entry name" value="DNA_photolyase_2"/>
</dbReference>
<evidence type="ECO:0000256" key="11">
    <source>
        <dbReference type="ARBA" id="ARBA00031671"/>
    </source>
</evidence>
<sequence length="580" mass="66496">MNKISGLLLRRRLLPDHLRRASKSATRTMPPLSKKFKKEDGEPSSSESIADVSSTADQPETTQTIDGVVSDIFLPSANPLYEPPTLTSEQKKFINKINQSRKNWGSPMMFPYRMERVRPIIPATSPQPISPGQCVLYWMSRDTRVQDNWAFIHAQRMALQARVPLLACFCLVPKYLGAPLRHFQFLLGGLVEVQKECSQLNIPFHMLIGFAKDVLPQFLKDKNVGLLVNDFSPLKGPMSWMNEAKERMDGTVAWDQVDAHNIVPCWTASDKEEYGARTLRSKIHKVKDRYLTPFPAIVKHPYSMIEEMPQIDWVACEASLEVDRSIGAVDWAKAGTSHSLVTLHSFITKRLPNYGKRNDPNVPALSQLSPWFHYGQISVARAILETEQAAKDKPSLRAGFDTFFEEAVIRRELSDNFCFYNSNYDNIDGAKPWAKQTLLAHMKDKRPILYTFKELEECRTADDLWNAAQMQMNREGKCHGFMRMYWAKKILEWTENPQQALEFSIKLNDKYSLDGRDPNGYVGCMWSICGTHDQGWAEREVFGKIRYMNYNGCKRKFDVAGFVSKYSKYFPKPVAVKVKY</sequence>
<evidence type="ECO:0000256" key="10">
    <source>
        <dbReference type="ARBA" id="ARBA00023239"/>
    </source>
</evidence>
<dbReference type="InterPro" id="IPR036155">
    <property type="entry name" value="Crypto/Photolyase_N_sf"/>
</dbReference>
<comment type="similarity">
    <text evidence="2">Belongs to the DNA photolyase class-2 family.</text>
</comment>
<dbReference type="PROSITE" id="PS51645">
    <property type="entry name" value="PHR_CRY_ALPHA_BETA"/>
    <property type="match status" value="1"/>
</dbReference>
<keyword evidence="8" id="KW-0238">DNA-binding</keyword>
<dbReference type="NCBIfam" id="TIGR00591">
    <property type="entry name" value="phr2"/>
    <property type="match status" value="1"/>
</dbReference>
<dbReference type="EMBL" id="BDGG01000002">
    <property type="protein sequence ID" value="GAU94194.1"/>
    <property type="molecule type" value="Genomic_DNA"/>
</dbReference>
<dbReference type="PANTHER" id="PTHR10211">
    <property type="entry name" value="DEOXYRIBODIPYRIMIDINE PHOTOLYASE"/>
    <property type="match status" value="1"/>
</dbReference>
<evidence type="ECO:0000256" key="13">
    <source>
        <dbReference type="ARBA" id="ARBA00059220"/>
    </source>
</evidence>
<dbReference type="EC" id="4.1.99.3" evidence="3"/>
<feature type="domain" description="Photolyase/cryptochrome alpha/beta" evidence="16">
    <location>
        <begin position="133"/>
        <end position="265"/>
    </location>
</feature>
<dbReference type="InterPro" id="IPR032673">
    <property type="entry name" value="DNA_photolyase_2_CS"/>
</dbReference>
<keyword evidence="5" id="KW-0285">Flavoprotein</keyword>
<evidence type="ECO:0000256" key="15">
    <source>
        <dbReference type="SAM" id="MobiDB-lite"/>
    </source>
</evidence>
<dbReference type="Proteomes" id="UP000186922">
    <property type="component" value="Unassembled WGS sequence"/>
</dbReference>
<dbReference type="PROSITE" id="PS01084">
    <property type="entry name" value="DNA_PHOTOLYASES_2_2"/>
    <property type="match status" value="1"/>
</dbReference>
<evidence type="ECO:0000256" key="3">
    <source>
        <dbReference type="ARBA" id="ARBA00013149"/>
    </source>
</evidence>
<dbReference type="FunFam" id="1.10.579.10:FF:000002">
    <property type="entry name" value="Deoxyribodipyrimidine photolyase"/>
    <property type="match status" value="1"/>
</dbReference>
<dbReference type="FunFam" id="3.40.50.620:FF:000110">
    <property type="entry name" value="Deoxyribodipyrimidine photolyase"/>
    <property type="match status" value="1"/>
</dbReference>
<evidence type="ECO:0000256" key="8">
    <source>
        <dbReference type="ARBA" id="ARBA00023125"/>
    </source>
</evidence>
<dbReference type="STRING" id="947166.A0A1D1UX49"/>
<dbReference type="SUPFAM" id="SSF48173">
    <property type="entry name" value="Cryptochrome/photolyase FAD-binding domain"/>
    <property type="match status" value="1"/>
</dbReference>
<dbReference type="OrthoDB" id="496749at2759"/>
<dbReference type="PANTHER" id="PTHR10211:SF0">
    <property type="entry name" value="DEOXYRIBODIPYRIMIDINE PHOTO-LYASE"/>
    <property type="match status" value="1"/>
</dbReference>
<evidence type="ECO:0000256" key="14">
    <source>
        <dbReference type="ARBA" id="ARBA00083107"/>
    </source>
</evidence>
<reference evidence="17 18" key="1">
    <citation type="journal article" date="2016" name="Nat. Commun.">
        <title>Extremotolerant tardigrade genome and improved radiotolerance of human cultured cells by tardigrade-unique protein.</title>
        <authorList>
            <person name="Hashimoto T."/>
            <person name="Horikawa D.D."/>
            <person name="Saito Y."/>
            <person name="Kuwahara H."/>
            <person name="Kozuka-Hata H."/>
            <person name="Shin-I T."/>
            <person name="Minakuchi Y."/>
            <person name="Ohishi K."/>
            <person name="Motoyama A."/>
            <person name="Aizu T."/>
            <person name="Enomoto A."/>
            <person name="Kondo K."/>
            <person name="Tanaka S."/>
            <person name="Hara Y."/>
            <person name="Koshikawa S."/>
            <person name="Sagara H."/>
            <person name="Miura T."/>
            <person name="Yokobori S."/>
            <person name="Miyagawa K."/>
            <person name="Suzuki Y."/>
            <person name="Kubo T."/>
            <person name="Oyama M."/>
            <person name="Kohara Y."/>
            <person name="Fujiyama A."/>
            <person name="Arakawa K."/>
            <person name="Katayama T."/>
            <person name="Toyoda A."/>
            <person name="Kunieda T."/>
        </authorList>
    </citation>
    <scope>NUCLEOTIDE SEQUENCE [LARGE SCALE GENOMIC DNA]</scope>
    <source>
        <strain evidence="17 18">YOKOZUNA-1</strain>
    </source>
</reference>
<comment type="function">
    <text evidence="13">Involved in repair of UV radiation-induced DNA damage. Catalyzes the light-dependent monomerization (300-600 nm) of cyclobutyl pyrimidine dimers (in cis-syn configuration), which are formed between adjacent bases on the same DNA strand upon exposure to ultraviolet radiation.</text>
</comment>
<dbReference type="SMR" id="A0A1D1UX49"/>
<evidence type="ECO:0000313" key="18">
    <source>
        <dbReference type="Proteomes" id="UP000186922"/>
    </source>
</evidence>
<keyword evidence="18" id="KW-1185">Reference proteome</keyword>
<dbReference type="GO" id="GO:0003904">
    <property type="term" value="F:deoxyribodipyrimidine photo-lyase activity"/>
    <property type="evidence" value="ECO:0007669"/>
    <property type="project" value="UniProtKB-EC"/>
</dbReference>
<evidence type="ECO:0000256" key="2">
    <source>
        <dbReference type="ARBA" id="ARBA00006409"/>
    </source>
</evidence>
<dbReference type="Gene3D" id="3.40.50.620">
    <property type="entry name" value="HUPs"/>
    <property type="match status" value="1"/>
</dbReference>
<comment type="cofactor">
    <cofactor evidence="1">
        <name>FAD</name>
        <dbReference type="ChEBI" id="CHEBI:57692"/>
    </cofactor>
</comment>
<protein>
    <recommendedName>
        <fullName evidence="4">Deoxyribodipyrimidine photo-lyase</fullName>
        <ecNumber evidence="3">4.1.99.3</ecNumber>
    </recommendedName>
    <alternativeName>
        <fullName evidence="11">DNA photolyase</fullName>
    </alternativeName>
    <alternativeName>
        <fullName evidence="14">Photoreactivating enzyme</fullName>
    </alternativeName>
</protein>
<dbReference type="SUPFAM" id="SSF52425">
    <property type="entry name" value="Cryptochrome/photolyase, N-terminal domain"/>
    <property type="match status" value="1"/>
</dbReference>
<dbReference type="PROSITE" id="PS01083">
    <property type="entry name" value="DNA_PHOTOLYASES_2_1"/>
    <property type="match status" value="1"/>
</dbReference>
<dbReference type="GO" id="GO:0003677">
    <property type="term" value="F:DNA binding"/>
    <property type="evidence" value="ECO:0007669"/>
    <property type="project" value="UniProtKB-KW"/>
</dbReference>
<dbReference type="Gene3D" id="1.25.40.80">
    <property type="match status" value="1"/>
</dbReference>
<evidence type="ECO:0000259" key="16">
    <source>
        <dbReference type="PROSITE" id="PS51645"/>
    </source>
</evidence>
<keyword evidence="7" id="KW-0274">FAD</keyword>
<dbReference type="GO" id="GO:0009650">
    <property type="term" value="P:UV protection"/>
    <property type="evidence" value="ECO:0007669"/>
    <property type="project" value="UniProtKB-ARBA"/>
</dbReference>
<dbReference type="InterPro" id="IPR006050">
    <property type="entry name" value="DNA_photolyase_N"/>
</dbReference>
<evidence type="ECO:0000256" key="7">
    <source>
        <dbReference type="ARBA" id="ARBA00022827"/>
    </source>
</evidence>
<dbReference type="InterPro" id="IPR052219">
    <property type="entry name" value="Photolyase_Class-2"/>
</dbReference>
<evidence type="ECO:0000256" key="1">
    <source>
        <dbReference type="ARBA" id="ARBA00001974"/>
    </source>
</evidence>
<dbReference type="Pfam" id="PF00875">
    <property type="entry name" value="DNA_photolyase"/>
    <property type="match status" value="1"/>
</dbReference>
<evidence type="ECO:0000256" key="4">
    <source>
        <dbReference type="ARBA" id="ARBA00014046"/>
    </source>
</evidence>
<evidence type="ECO:0000256" key="9">
    <source>
        <dbReference type="ARBA" id="ARBA00023204"/>
    </source>
</evidence>